<evidence type="ECO:0000256" key="1">
    <source>
        <dbReference type="SAM" id="MobiDB-lite"/>
    </source>
</evidence>
<name>G1WFG2_9ACTN</name>
<dbReference type="Proteomes" id="UP000004830">
    <property type="component" value="Unassembled WGS sequence"/>
</dbReference>
<accession>G1WFG2</accession>
<sequence length="402" mass="42514">MTTFDSDTYRTELDQLCFSDEQKARMAQRLKAAARTNKVLELHGTQSATASAHSDERDSDRGDARRTTRWSASRAARPQRAHRRSPHRIAAAIGIAAVLALGGGTAYATGTLARAADSLAAVFGAGPAQTELIDQIGRPIGASCTSNGITIAADAIIGMRNAYAVVYTIEKDDGTAFDELTMNQNSAYNLVLDGGGSINALTALRLGAKGIGGTSYTFDADPTDNAIQLVEMMSFGGSGVSLVGETLHFNATEIGFTRVGEDGRNLPSQAIATGDWNMSFKIDYEDLSIDLPAGQTFTISGNSAVVDELAVSPLGATITYTVDATDGASGPTGLETDAEKRVGHGNFTVTFTDGTTQELGSGYNSWQQDDKTVVQKTWFFDQIRDVDDIASITVGDLTVPVR</sequence>
<gene>
    <name evidence="3" type="ORF">HMPREF9452_00075</name>
</gene>
<dbReference type="HOGENOM" id="CLU_786939_0_0_11"/>
<reference evidence="3 4" key="1">
    <citation type="submission" date="2011-06" db="EMBL/GenBank/DDBJ databases">
        <title>The Genome Sequence of Collinsella tanakaei YIT 12063.</title>
        <authorList>
            <consortium name="The Broad Institute Genome Sequencing Platform"/>
            <person name="Earl A."/>
            <person name="Ward D."/>
            <person name="Feldgarden M."/>
            <person name="Gevers D."/>
            <person name="Morotomi M."/>
            <person name="Young S.K."/>
            <person name="Zeng Q."/>
            <person name="Gargeya S."/>
            <person name="Fitzgerald M."/>
            <person name="Haas B."/>
            <person name="Abouelleil A."/>
            <person name="Alvarado L."/>
            <person name="Arachchi H.M."/>
            <person name="Berlin A."/>
            <person name="Brown A."/>
            <person name="Chapman S.B."/>
            <person name="Chen Z."/>
            <person name="Dunbar C."/>
            <person name="Freedman E."/>
            <person name="Gearin G."/>
            <person name="Gellesch M."/>
            <person name="Goldberg J."/>
            <person name="Griggs A."/>
            <person name="Gujja S."/>
            <person name="Heiman D."/>
            <person name="Howarth C."/>
            <person name="Larson L."/>
            <person name="Lui A."/>
            <person name="MacDonald P.J.P."/>
            <person name="Mehta T."/>
            <person name="Montmayeur A."/>
            <person name="Murphy C."/>
            <person name="Neiman D."/>
            <person name="Pearson M."/>
            <person name="Priest M."/>
            <person name="Roberts A."/>
            <person name="Saif S."/>
            <person name="Shea T."/>
            <person name="Shenoy N."/>
            <person name="Sisk P."/>
            <person name="Stolte C."/>
            <person name="Sykes S."/>
            <person name="Wortman J."/>
            <person name="Nusbaum C."/>
            <person name="Birren B."/>
        </authorList>
    </citation>
    <scope>NUCLEOTIDE SEQUENCE [LARGE SCALE GENOMIC DNA]</scope>
    <source>
        <strain evidence="3 4">YIT 12063</strain>
    </source>
</reference>
<dbReference type="RefSeq" id="WP_009140112.1">
    <property type="nucleotide sequence ID" value="NZ_JH126467.1"/>
</dbReference>
<keyword evidence="2" id="KW-0472">Membrane</keyword>
<keyword evidence="2" id="KW-1133">Transmembrane helix</keyword>
<comment type="caution">
    <text evidence="3">The sequence shown here is derived from an EMBL/GenBank/DDBJ whole genome shotgun (WGS) entry which is preliminary data.</text>
</comment>
<dbReference type="OrthoDB" id="3172935at2"/>
<keyword evidence="2" id="KW-0812">Transmembrane</keyword>
<protein>
    <submittedName>
        <fullName evidence="3">Uncharacterized protein</fullName>
    </submittedName>
</protein>
<dbReference type="GeneID" id="62757871"/>
<dbReference type="EMBL" id="ADLS01000001">
    <property type="protein sequence ID" value="EGX71910.1"/>
    <property type="molecule type" value="Genomic_DNA"/>
</dbReference>
<organism evidence="3 4">
    <name type="scientific">Collinsella tanakaei YIT 12063</name>
    <dbReference type="NCBI Taxonomy" id="742742"/>
    <lineage>
        <taxon>Bacteria</taxon>
        <taxon>Bacillati</taxon>
        <taxon>Actinomycetota</taxon>
        <taxon>Coriobacteriia</taxon>
        <taxon>Coriobacteriales</taxon>
        <taxon>Coriobacteriaceae</taxon>
        <taxon>Collinsella</taxon>
    </lineage>
</organism>
<proteinExistence type="predicted"/>
<keyword evidence="4" id="KW-1185">Reference proteome</keyword>
<dbReference type="AlphaFoldDB" id="G1WFG2"/>
<dbReference type="PATRIC" id="fig|742742.3.peg.70"/>
<evidence type="ECO:0000313" key="4">
    <source>
        <dbReference type="Proteomes" id="UP000004830"/>
    </source>
</evidence>
<dbReference type="STRING" id="742742.HMPREF9452_00075"/>
<feature type="transmembrane region" description="Helical" evidence="2">
    <location>
        <begin position="89"/>
        <end position="108"/>
    </location>
</feature>
<evidence type="ECO:0000313" key="3">
    <source>
        <dbReference type="EMBL" id="EGX71910.1"/>
    </source>
</evidence>
<feature type="region of interest" description="Disordered" evidence="1">
    <location>
        <begin position="42"/>
        <end position="85"/>
    </location>
</feature>
<dbReference type="eggNOG" id="ENOG502ZMBC">
    <property type="taxonomic scope" value="Bacteria"/>
</dbReference>
<evidence type="ECO:0000256" key="2">
    <source>
        <dbReference type="SAM" id="Phobius"/>
    </source>
</evidence>
<feature type="compositionally biased region" description="Basic and acidic residues" evidence="1">
    <location>
        <begin position="53"/>
        <end position="66"/>
    </location>
</feature>